<dbReference type="AlphaFoldDB" id="A0A1I6F4V5"/>
<organism evidence="3 4">
    <name type="scientific">Lentzea waywayandensis</name>
    <dbReference type="NCBI Taxonomy" id="84724"/>
    <lineage>
        <taxon>Bacteria</taxon>
        <taxon>Bacillati</taxon>
        <taxon>Actinomycetota</taxon>
        <taxon>Actinomycetes</taxon>
        <taxon>Pseudonocardiales</taxon>
        <taxon>Pseudonocardiaceae</taxon>
        <taxon>Lentzea</taxon>
    </lineage>
</organism>
<dbReference type="OrthoDB" id="501008at2"/>
<evidence type="ECO:0000256" key="1">
    <source>
        <dbReference type="SAM" id="Coils"/>
    </source>
</evidence>
<name>A0A1I6F4V5_9PSEU</name>
<proteinExistence type="predicted"/>
<gene>
    <name evidence="3" type="ORF">SAMN04488564_10864</name>
</gene>
<dbReference type="Proteomes" id="UP000198583">
    <property type="component" value="Unassembled WGS sequence"/>
</dbReference>
<evidence type="ECO:0000313" key="4">
    <source>
        <dbReference type="Proteomes" id="UP000198583"/>
    </source>
</evidence>
<dbReference type="Pfam" id="PF01145">
    <property type="entry name" value="Band_7"/>
    <property type="match status" value="1"/>
</dbReference>
<protein>
    <submittedName>
        <fullName evidence="3">SPFH domain / Band 7 family protein</fullName>
    </submittedName>
</protein>
<reference evidence="4" key="1">
    <citation type="submission" date="2016-10" db="EMBL/GenBank/DDBJ databases">
        <authorList>
            <person name="Varghese N."/>
            <person name="Submissions S."/>
        </authorList>
    </citation>
    <scope>NUCLEOTIDE SEQUENCE [LARGE SCALE GENOMIC DNA]</scope>
    <source>
        <strain evidence="4">DSM 44232</strain>
    </source>
</reference>
<keyword evidence="1" id="KW-0175">Coiled coil</keyword>
<feature type="domain" description="Band 7" evidence="2">
    <location>
        <begin position="218"/>
        <end position="397"/>
    </location>
</feature>
<dbReference type="STRING" id="84724.SAMN04488564_10864"/>
<feature type="coiled-coil region" evidence="1">
    <location>
        <begin position="377"/>
        <end position="404"/>
    </location>
</feature>
<dbReference type="RefSeq" id="WP_093600878.1">
    <property type="nucleotide sequence ID" value="NZ_FOYL01000008.1"/>
</dbReference>
<sequence>MIVVIVVLVVLAVVFVGAAVPILRRLRYLPLHRYAVATRRWGLPAPNQTREEFLLRRTRIVRGGQTVPPWSWLYDIHEYDYVTIPTGTVGLVKAKIGANAPAGRRLSRYVDCDRFQNVTKFLKGDCEQGVQPELLRGGEAYAIDPQVFDVYTVDTLPADFPAKPDDLRLVAIDAEDVGVVVVTDAPPPDDLRVPAPTVKGHNNFQKPWEFLWNGGRSGPQTDVLPGGATYAINPLFARVVHIPTRELTLTWGTKSVKEDRYDSELGPLKVIIQGFELEVELTQTLSIPPYAAPFLVKRFGEDAYGDVGVQKSTAVKRFVGRVLGEKVRGYFNERASGGEIDRFLHELAEMRGKLRVQITQALAEVQVDARETTIGEIRFASDELNKEYREYVRLQQRFRQLEQELLNQHVTNNIERVQLEVHKEKLAAKLEVLIDLMGPDHVKRMEAERIRAGATHAPIILTGGMPAAVPVGPSQPSERIAIPVFDAAEGLDVFDISPGLLSPDERTETGAPE</sequence>
<accession>A0A1I6F4V5</accession>
<evidence type="ECO:0000259" key="2">
    <source>
        <dbReference type="Pfam" id="PF01145"/>
    </source>
</evidence>
<evidence type="ECO:0000313" key="3">
    <source>
        <dbReference type="EMBL" id="SFR24777.1"/>
    </source>
</evidence>
<keyword evidence="4" id="KW-1185">Reference proteome</keyword>
<dbReference type="InterPro" id="IPR001107">
    <property type="entry name" value="Band_7"/>
</dbReference>
<dbReference type="EMBL" id="FOYL01000008">
    <property type="protein sequence ID" value="SFR24777.1"/>
    <property type="molecule type" value="Genomic_DNA"/>
</dbReference>